<dbReference type="PANTHER" id="PTHR43861">
    <property type="entry name" value="TRANS-ACONITATE 2-METHYLTRANSFERASE-RELATED"/>
    <property type="match status" value="1"/>
</dbReference>
<proteinExistence type="predicted"/>
<dbReference type="SUPFAM" id="SSF53335">
    <property type="entry name" value="S-adenosyl-L-methionine-dependent methyltransferases"/>
    <property type="match status" value="1"/>
</dbReference>
<reference evidence="3" key="1">
    <citation type="submission" date="2025-08" db="UniProtKB">
        <authorList>
            <consortium name="RefSeq"/>
        </authorList>
    </citation>
    <scope>IDENTIFICATION</scope>
</reference>
<dbReference type="KEGG" id="goe:100909266"/>
<dbReference type="Gene3D" id="3.40.50.150">
    <property type="entry name" value="Vaccinia Virus protein VP39"/>
    <property type="match status" value="1"/>
</dbReference>
<dbReference type="CDD" id="cd02440">
    <property type="entry name" value="AdoMet_MTases"/>
    <property type="match status" value="1"/>
</dbReference>
<evidence type="ECO:0000313" key="3">
    <source>
        <dbReference type="RefSeq" id="XP_018494858.2"/>
    </source>
</evidence>
<name>A0AAJ7P9P2_9ACAR</name>
<dbReference type="InterPro" id="IPR013216">
    <property type="entry name" value="Methyltransf_11"/>
</dbReference>
<gene>
    <name evidence="3" type="primary">LOC100909266</name>
</gene>
<organism evidence="2 3">
    <name type="scientific">Galendromus occidentalis</name>
    <name type="common">western predatory mite</name>
    <dbReference type="NCBI Taxonomy" id="34638"/>
    <lineage>
        <taxon>Eukaryota</taxon>
        <taxon>Metazoa</taxon>
        <taxon>Ecdysozoa</taxon>
        <taxon>Arthropoda</taxon>
        <taxon>Chelicerata</taxon>
        <taxon>Arachnida</taxon>
        <taxon>Acari</taxon>
        <taxon>Parasitiformes</taxon>
        <taxon>Mesostigmata</taxon>
        <taxon>Gamasina</taxon>
        <taxon>Phytoseioidea</taxon>
        <taxon>Phytoseiidae</taxon>
        <taxon>Typhlodrominae</taxon>
        <taxon>Galendromus</taxon>
    </lineage>
</organism>
<dbReference type="CTD" id="34977"/>
<feature type="domain" description="Methyltransferase type 11" evidence="1">
    <location>
        <begin position="66"/>
        <end position="168"/>
    </location>
</feature>
<accession>A0AAJ7P9P2</accession>
<dbReference type="Pfam" id="PF08241">
    <property type="entry name" value="Methyltransf_11"/>
    <property type="match status" value="1"/>
</dbReference>
<dbReference type="GeneID" id="100909266"/>
<dbReference type="AlphaFoldDB" id="A0AAJ7P9P2"/>
<sequence length="297" mass="33586">MLRGGRHCLSSFFSGSGRRHQSHGLHYPKLYQNTHELQQRDNRKVLEFYQSALSREIAKSEGSQVLDIGCGSGDTTHKTLRPLMVDDFGCRRIVATDISTSMLDYARGAYPHRAISYDVFDVSSADSAQELVSRYGHFEFVFSFYTLHWVRDLAGALANVRRVMLPQGQPSECLLSFLALNPALLVYRILGKDSRWAKYVESTTIPFGEIYTQESLQQMAESCDLKLRSCEVLSMEFGHASLEKLRDSAVAVCPIHRTIPAEQRNDFEKDLVKSYLEISGGSEIFNYQIAVLHARSD</sequence>
<dbReference type="Proteomes" id="UP000694867">
    <property type="component" value="Unplaced"/>
</dbReference>
<dbReference type="RefSeq" id="XP_018494858.2">
    <property type="nucleotide sequence ID" value="XM_018639342.2"/>
</dbReference>
<dbReference type="InterPro" id="IPR029063">
    <property type="entry name" value="SAM-dependent_MTases_sf"/>
</dbReference>
<dbReference type="GO" id="GO:0008757">
    <property type="term" value="F:S-adenosylmethionine-dependent methyltransferase activity"/>
    <property type="evidence" value="ECO:0007669"/>
    <property type="project" value="InterPro"/>
</dbReference>
<evidence type="ECO:0000313" key="2">
    <source>
        <dbReference type="Proteomes" id="UP000694867"/>
    </source>
</evidence>
<protein>
    <submittedName>
        <fullName evidence="3">Juvenile hormone acid O-methyltransferase</fullName>
    </submittedName>
</protein>
<keyword evidence="2" id="KW-1185">Reference proteome</keyword>
<dbReference type="PANTHER" id="PTHR43861:SF1">
    <property type="entry name" value="TRANS-ACONITATE 2-METHYLTRANSFERASE"/>
    <property type="match status" value="1"/>
</dbReference>
<evidence type="ECO:0000259" key="1">
    <source>
        <dbReference type="Pfam" id="PF08241"/>
    </source>
</evidence>